<dbReference type="InterPro" id="IPR008250">
    <property type="entry name" value="ATPase_P-typ_transduc_dom_A_sf"/>
</dbReference>
<dbReference type="GO" id="GO:0016020">
    <property type="term" value="C:membrane"/>
    <property type="evidence" value="ECO:0007669"/>
    <property type="project" value="TreeGrafter"/>
</dbReference>
<proteinExistence type="predicted"/>
<dbReference type="Pfam" id="PF00122">
    <property type="entry name" value="E1-E2_ATPase"/>
    <property type="match status" value="1"/>
</dbReference>
<dbReference type="SUPFAM" id="SSF81653">
    <property type="entry name" value="Calcium ATPase, transduction domain A"/>
    <property type="match status" value="1"/>
</dbReference>
<dbReference type="Pfam" id="PF19335">
    <property type="entry name" value="HMBD"/>
    <property type="match status" value="1"/>
</dbReference>
<dbReference type="Proteomes" id="UP000018838">
    <property type="component" value="Chromosome"/>
</dbReference>
<evidence type="ECO:0000256" key="1">
    <source>
        <dbReference type="ARBA" id="ARBA00022723"/>
    </source>
</evidence>
<feature type="transmembrane region" description="Helical" evidence="3">
    <location>
        <begin position="56"/>
        <end position="75"/>
    </location>
</feature>
<dbReference type="HOGENOM" id="CLU_001771_11_4_6"/>
<protein>
    <submittedName>
        <fullName evidence="6">Cation transport ATPase</fullName>
    </submittedName>
</protein>
<dbReference type="KEGG" id="lok:Loa_01627"/>
<dbReference type="PANTHER" id="PTHR43520:SF8">
    <property type="entry name" value="P-TYPE CU(+) TRANSPORTER"/>
    <property type="match status" value="1"/>
</dbReference>
<dbReference type="InterPro" id="IPR045800">
    <property type="entry name" value="HMBD"/>
</dbReference>
<dbReference type="Gene3D" id="2.70.150.10">
    <property type="entry name" value="Calcium-transporting ATPase, cytoplasmic transduction domain A"/>
    <property type="match status" value="1"/>
</dbReference>
<dbReference type="PANTHER" id="PTHR43520">
    <property type="entry name" value="ATP7, ISOFORM B"/>
    <property type="match status" value="1"/>
</dbReference>
<keyword evidence="3" id="KW-1133">Transmembrane helix</keyword>
<dbReference type="GO" id="GO:0005507">
    <property type="term" value="F:copper ion binding"/>
    <property type="evidence" value="ECO:0007669"/>
    <property type="project" value="TreeGrafter"/>
</dbReference>
<feature type="transmembrane region" description="Helical" evidence="3">
    <location>
        <begin position="155"/>
        <end position="175"/>
    </location>
</feature>
<keyword evidence="1" id="KW-0479">Metal-binding</keyword>
<dbReference type="GO" id="GO:0055070">
    <property type="term" value="P:copper ion homeostasis"/>
    <property type="evidence" value="ECO:0007669"/>
    <property type="project" value="TreeGrafter"/>
</dbReference>
<evidence type="ECO:0000313" key="7">
    <source>
        <dbReference type="Proteomes" id="UP000018838"/>
    </source>
</evidence>
<sequence length="274" mass="30259">MASASHDTAVYVCPMHPEVRQAKPGSCPICGMSLELATTASDDIESTEYNDMYLRFWLALILSLPIVVLDMGQHFFAEVISTQHAVWIQMMLATPVVLWCGWPFFQRAGKSFVSKHLNMFTLISIGIGVAWGYSVFAALFPALFPKTFRNAQGMVAVYFEAAAMITTLVLLGQVLELKARKQTGSAIRALLKLTPDVAHRLNEEGHEEETLLYEIQEGDLLHVRPGEKIPVDGEILDGKSHVDESMVTGEPMPVEKTNTPKSLVALSIKLVVSR</sequence>
<evidence type="ECO:0000259" key="4">
    <source>
        <dbReference type="Pfam" id="PF00122"/>
    </source>
</evidence>
<keyword evidence="2" id="KW-1278">Translocase</keyword>
<keyword evidence="7" id="KW-1185">Reference proteome</keyword>
<dbReference type="PATRIC" id="fig|1268635.3.peg.1657"/>
<keyword evidence="3" id="KW-0812">Transmembrane</keyword>
<dbReference type="InterPro" id="IPR059000">
    <property type="entry name" value="ATPase_P-type_domA"/>
</dbReference>
<dbReference type="GO" id="GO:0043682">
    <property type="term" value="F:P-type divalent copper transporter activity"/>
    <property type="evidence" value="ECO:0007669"/>
    <property type="project" value="TreeGrafter"/>
</dbReference>
<dbReference type="EMBL" id="CP004006">
    <property type="protein sequence ID" value="AHE67174.1"/>
    <property type="molecule type" value="Genomic_DNA"/>
</dbReference>
<dbReference type="AlphaFoldDB" id="W0BFF9"/>
<reference evidence="6 7" key="1">
    <citation type="journal article" date="2013" name="Int. J. Med. Microbiol.">
        <title>Legionella oakridgensis ATCC 33761 genome sequence and phenotypic characterization reveals its replication capacity in amoebae.</title>
        <authorList>
            <person name="Brzuszkiewicz E."/>
            <person name="Schulz T."/>
            <person name="Rydzewski K."/>
            <person name="Daniel R."/>
            <person name="Gillmaier N."/>
            <person name="Dittmann C."/>
            <person name="Holland G."/>
            <person name="Schunder E."/>
            <person name="Lautner M."/>
            <person name="Eisenreich W."/>
            <person name="Luck C."/>
            <person name="Heuner K."/>
        </authorList>
    </citation>
    <scope>NUCLEOTIDE SEQUENCE [LARGE SCALE GENOMIC DNA]</scope>
    <source>
        <strain>OR-10</strain>
        <strain evidence="7">ATCC 33761</strain>
    </source>
</reference>
<evidence type="ECO:0000313" key="6">
    <source>
        <dbReference type="EMBL" id="AHE67174.1"/>
    </source>
</evidence>
<feature type="transmembrane region" description="Helical" evidence="3">
    <location>
        <begin position="87"/>
        <end position="105"/>
    </location>
</feature>
<feature type="transmembrane region" description="Helical" evidence="3">
    <location>
        <begin position="117"/>
        <end position="143"/>
    </location>
</feature>
<dbReference type="eggNOG" id="COG2217">
    <property type="taxonomic scope" value="Bacteria"/>
</dbReference>
<evidence type="ECO:0000256" key="2">
    <source>
        <dbReference type="ARBA" id="ARBA00022967"/>
    </source>
</evidence>
<gene>
    <name evidence="6" type="ORF">Loa_01627</name>
</gene>
<dbReference type="STRING" id="1268635.Loa_01627"/>
<feature type="domain" description="P-type ATPase A" evidence="4">
    <location>
        <begin position="193"/>
        <end position="259"/>
    </location>
</feature>
<feature type="domain" description="Heavy metal binding" evidence="5">
    <location>
        <begin position="10"/>
        <end position="35"/>
    </location>
</feature>
<accession>W0BFF9</accession>
<name>W0BFF9_9GAMM</name>
<evidence type="ECO:0000259" key="5">
    <source>
        <dbReference type="Pfam" id="PF19335"/>
    </source>
</evidence>
<keyword evidence="3" id="KW-0472">Membrane</keyword>
<organism evidence="6 7">
    <name type="scientific">Legionella oakridgensis ATCC 33761 = DSM 21215</name>
    <dbReference type="NCBI Taxonomy" id="1268635"/>
    <lineage>
        <taxon>Bacteria</taxon>
        <taxon>Pseudomonadati</taxon>
        <taxon>Pseudomonadota</taxon>
        <taxon>Gammaproteobacteria</taxon>
        <taxon>Legionellales</taxon>
        <taxon>Legionellaceae</taxon>
        <taxon>Legionella</taxon>
    </lineage>
</organism>
<evidence type="ECO:0000256" key="3">
    <source>
        <dbReference type="SAM" id="Phobius"/>
    </source>
</evidence>